<organism evidence="1 2">
    <name type="scientific">Eumeta variegata</name>
    <name type="common">Bagworm moth</name>
    <name type="synonym">Eumeta japonica</name>
    <dbReference type="NCBI Taxonomy" id="151549"/>
    <lineage>
        <taxon>Eukaryota</taxon>
        <taxon>Metazoa</taxon>
        <taxon>Ecdysozoa</taxon>
        <taxon>Arthropoda</taxon>
        <taxon>Hexapoda</taxon>
        <taxon>Insecta</taxon>
        <taxon>Pterygota</taxon>
        <taxon>Neoptera</taxon>
        <taxon>Endopterygota</taxon>
        <taxon>Lepidoptera</taxon>
        <taxon>Glossata</taxon>
        <taxon>Ditrysia</taxon>
        <taxon>Tineoidea</taxon>
        <taxon>Psychidae</taxon>
        <taxon>Oiketicinae</taxon>
        <taxon>Eumeta</taxon>
    </lineage>
</organism>
<gene>
    <name evidence="1" type="ORF">EVAR_55908_1</name>
</gene>
<accession>A0A4C1YI05</accession>
<reference evidence="1 2" key="1">
    <citation type="journal article" date="2019" name="Commun. Biol.">
        <title>The bagworm genome reveals a unique fibroin gene that provides high tensile strength.</title>
        <authorList>
            <person name="Kono N."/>
            <person name="Nakamura H."/>
            <person name="Ohtoshi R."/>
            <person name="Tomita M."/>
            <person name="Numata K."/>
            <person name="Arakawa K."/>
        </authorList>
    </citation>
    <scope>NUCLEOTIDE SEQUENCE [LARGE SCALE GENOMIC DNA]</scope>
</reference>
<comment type="caution">
    <text evidence="1">The sequence shown here is derived from an EMBL/GenBank/DDBJ whole genome shotgun (WGS) entry which is preliminary data.</text>
</comment>
<sequence length="313" mass="34138">MTVIAQVRAVSKLRAESSMGRYGHWKFKSPRDPAADAPSAARARRLLEARSARCQDVAKLEELPDRERVVATWKTLQIEIGNLKNGLKTRDELSVLSDNDRFVKIDTDTATSADERAKCKIIRYANNGVATALVDPKRRHISFGAERLSSRARAARRRTLLQRLLSWRTRDCDCRCPPLQPQPPPPPRTEDLLCTCAPPLPPRSAPLAERGRSKSVGYESTQEIQPFRRCASAGACVAGATADGSGAAALRARAALTLARRYYPEGGWGWAVSVVGTLVQVLAHGLQLGGGVGAIACTAAHRYRVPPLYTHGK</sequence>
<dbReference type="Proteomes" id="UP000299102">
    <property type="component" value="Unassembled WGS sequence"/>
</dbReference>
<dbReference type="AlphaFoldDB" id="A0A4C1YI05"/>
<keyword evidence="2" id="KW-1185">Reference proteome</keyword>
<name>A0A4C1YI05_EUMVA</name>
<proteinExistence type="predicted"/>
<dbReference type="EMBL" id="BGZK01001271">
    <property type="protein sequence ID" value="GBP76001.1"/>
    <property type="molecule type" value="Genomic_DNA"/>
</dbReference>
<protein>
    <submittedName>
        <fullName evidence="1">Uncharacterized protein</fullName>
    </submittedName>
</protein>
<evidence type="ECO:0000313" key="1">
    <source>
        <dbReference type="EMBL" id="GBP76001.1"/>
    </source>
</evidence>
<evidence type="ECO:0000313" key="2">
    <source>
        <dbReference type="Proteomes" id="UP000299102"/>
    </source>
</evidence>
<dbReference type="OrthoDB" id="6911653at2759"/>